<proteinExistence type="predicted"/>
<evidence type="ECO:0000256" key="1">
    <source>
        <dbReference type="SAM" id="SignalP"/>
    </source>
</evidence>
<dbReference type="RefSeq" id="WP_379814594.1">
    <property type="nucleotide sequence ID" value="NZ_JBHUDZ010000012.1"/>
</dbReference>
<keyword evidence="1" id="KW-0732">Signal</keyword>
<evidence type="ECO:0000313" key="2">
    <source>
        <dbReference type="EMBL" id="MFD1604048.1"/>
    </source>
</evidence>
<gene>
    <name evidence="2" type="ORF">ACFSC2_15000</name>
</gene>
<sequence>MKNCIQSIILILFIIFNANAQQDISIEDLKTPHSPGFQILDIAPTSIERPANPKALGVSLLSLTSSGTVIPKNFAMEISPYWYTKSDNANVYQYLSINTENKETFDIKGILRKMSISIASVFNDSTSGSLIKNTNYISFGVRTTLFTYREASQNEKLNQSLKNITDKIKEIKSNDIEKRKLIGMRVKYRSELNNETDQDKKAVIISKIASIETQIDNLIEASPEELEKKLDADEEVQKNIKLLKQLPLFQLDGAFAYSEAIPGNKYENNRFNRSGFWLNASFNALSINKEKLNDCLSILGTLRFITDNTLVENTLNEFKKNKAFDYGLKAEYTVNDFSVSIEYLKREYSDNSELNSERTVGLLEYKLNDNLYFTGTYGKNFGAENNLFTLFGINYGFGKSSLKTE</sequence>
<dbReference type="EMBL" id="JBHUDZ010000012">
    <property type="protein sequence ID" value="MFD1604048.1"/>
    <property type="molecule type" value="Genomic_DNA"/>
</dbReference>
<comment type="caution">
    <text evidence="2">The sequence shown here is derived from an EMBL/GenBank/DDBJ whole genome shotgun (WGS) entry which is preliminary data.</text>
</comment>
<feature type="signal peptide" evidence="1">
    <location>
        <begin position="1"/>
        <end position="20"/>
    </location>
</feature>
<feature type="chain" id="PRO_5045143519" evidence="1">
    <location>
        <begin position="21"/>
        <end position="405"/>
    </location>
</feature>
<keyword evidence="3" id="KW-1185">Reference proteome</keyword>
<protein>
    <submittedName>
        <fullName evidence="2">Uncharacterized protein</fullName>
    </submittedName>
</protein>
<name>A0ABW4HER0_9FLAO</name>
<evidence type="ECO:0000313" key="3">
    <source>
        <dbReference type="Proteomes" id="UP001597138"/>
    </source>
</evidence>
<reference evidence="3" key="1">
    <citation type="journal article" date="2019" name="Int. J. Syst. Evol. Microbiol.">
        <title>The Global Catalogue of Microorganisms (GCM) 10K type strain sequencing project: providing services to taxonomists for standard genome sequencing and annotation.</title>
        <authorList>
            <consortium name="The Broad Institute Genomics Platform"/>
            <consortium name="The Broad Institute Genome Sequencing Center for Infectious Disease"/>
            <person name="Wu L."/>
            <person name="Ma J."/>
        </authorList>
    </citation>
    <scope>NUCLEOTIDE SEQUENCE [LARGE SCALE GENOMIC DNA]</scope>
    <source>
        <strain evidence="3">CCUG 70865</strain>
    </source>
</reference>
<organism evidence="2 3">
    <name type="scientific">Flavobacterium artemisiae</name>
    <dbReference type="NCBI Taxonomy" id="2126556"/>
    <lineage>
        <taxon>Bacteria</taxon>
        <taxon>Pseudomonadati</taxon>
        <taxon>Bacteroidota</taxon>
        <taxon>Flavobacteriia</taxon>
        <taxon>Flavobacteriales</taxon>
        <taxon>Flavobacteriaceae</taxon>
        <taxon>Flavobacterium</taxon>
    </lineage>
</organism>
<accession>A0ABW4HER0</accession>
<dbReference type="Proteomes" id="UP001597138">
    <property type="component" value="Unassembled WGS sequence"/>
</dbReference>